<reference evidence="5 6" key="1">
    <citation type="submission" date="2022-10" db="EMBL/GenBank/DDBJ databases">
        <title>The complete genomes of actinobacterial strains from the NBC collection.</title>
        <authorList>
            <person name="Joergensen T.S."/>
            <person name="Alvarez Arevalo M."/>
            <person name="Sterndorff E.B."/>
            <person name="Faurdal D."/>
            <person name="Vuksanovic O."/>
            <person name="Mourched A.-S."/>
            <person name="Charusanti P."/>
            <person name="Shaw S."/>
            <person name="Blin K."/>
            <person name="Weber T."/>
        </authorList>
    </citation>
    <scope>NUCLEOTIDE SEQUENCE [LARGE SCALE GENOMIC DNA]</scope>
    <source>
        <strain evidence="5 6">NBC_00319</strain>
    </source>
</reference>
<dbReference type="RefSeq" id="WP_328857287.1">
    <property type="nucleotide sequence ID" value="NZ_CP108021.1"/>
</dbReference>
<protein>
    <submittedName>
        <fullName evidence="5">SDR family oxidoreductase</fullName>
    </submittedName>
</protein>
<dbReference type="InterPro" id="IPR002347">
    <property type="entry name" value="SDR_fam"/>
</dbReference>
<comment type="similarity">
    <text evidence="1 3">Belongs to the short-chain dehydrogenases/reductases (SDR) family.</text>
</comment>
<keyword evidence="6" id="KW-1185">Reference proteome</keyword>
<evidence type="ECO:0000256" key="1">
    <source>
        <dbReference type="ARBA" id="ARBA00006484"/>
    </source>
</evidence>
<dbReference type="Proteomes" id="UP001432128">
    <property type="component" value="Chromosome"/>
</dbReference>
<evidence type="ECO:0000313" key="5">
    <source>
        <dbReference type="EMBL" id="WUM19844.1"/>
    </source>
</evidence>
<feature type="domain" description="Ketoreductase" evidence="4">
    <location>
        <begin position="12"/>
        <end position="182"/>
    </location>
</feature>
<dbReference type="GO" id="GO:0016020">
    <property type="term" value="C:membrane"/>
    <property type="evidence" value="ECO:0007669"/>
    <property type="project" value="TreeGrafter"/>
</dbReference>
<name>A0AAU4K1E9_9NOCA</name>
<gene>
    <name evidence="5" type="ORF">OG579_19465</name>
</gene>
<dbReference type="PRINTS" id="PR00080">
    <property type="entry name" value="SDRFAMILY"/>
</dbReference>
<dbReference type="Pfam" id="PF00106">
    <property type="entry name" value="adh_short"/>
    <property type="match status" value="1"/>
</dbReference>
<dbReference type="InterPro" id="IPR057326">
    <property type="entry name" value="KR_dom"/>
</dbReference>
<dbReference type="PRINTS" id="PR00081">
    <property type="entry name" value="GDHRDH"/>
</dbReference>
<accession>A0AAU4K1E9</accession>
<sequence length="279" mass="29504">MTSSHSATTAPRTVLVTGVSSGIGQAAARLLVEAGHTVIGTSRHPDGIAEADRVPGVRYIALDQTDADSIERCAREAGAVDILINNAGVSHMGPLEDTPMSTIQEVFTTNLFGPIALTKALLPGMRERRFGRIVMVGSMLGSFPLPFRSVYGATKSAMHAFSDATRRELAPFGIAITTVEPGTIATGIADRRVYTVAENSAYAADYDTVAAATRRNEANGMAVGPLADLVVTAALADNPKTLYARGNKAPIVFALKRILPSQSMLDVMARFHGLKRARP</sequence>
<evidence type="ECO:0000256" key="3">
    <source>
        <dbReference type="RuleBase" id="RU000363"/>
    </source>
</evidence>
<dbReference type="InterPro" id="IPR020904">
    <property type="entry name" value="Sc_DH/Rdtase_CS"/>
</dbReference>
<dbReference type="SUPFAM" id="SSF51735">
    <property type="entry name" value="NAD(P)-binding Rossmann-fold domains"/>
    <property type="match status" value="1"/>
</dbReference>
<organism evidence="5 6">
    <name type="scientific">Williamsia herbipolensis</name>
    <dbReference type="NCBI Taxonomy" id="1603258"/>
    <lineage>
        <taxon>Bacteria</taxon>
        <taxon>Bacillati</taxon>
        <taxon>Actinomycetota</taxon>
        <taxon>Actinomycetes</taxon>
        <taxon>Mycobacteriales</taxon>
        <taxon>Nocardiaceae</taxon>
        <taxon>Williamsia</taxon>
    </lineage>
</organism>
<dbReference type="InterPro" id="IPR036291">
    <property type="entry name" value="NAD(P)-bd_dom_sf"/>
</dbReference>
<dbReference type="KEGG" id="whr:OG579_19465"/>
<dbReference type="GO" id="GO:0016491">
    <property type="term" value="F:oxidoreductase activity"/>
    <property type="evidence" value="ECO:0007669"/>
    <property type="project" value="UniProtKB-KW"/>
</dbReference>
<dbReference type="SMART" id="SM00822">
    <property type="entry name" value="PKS_KR"/>
    <property type="match status" value="1"/>
</dbReference>
<dbReference type="AlphaFoldDB" id="A0AAU4K1E9"/>
<evidence type="ECO:0000313" key="6">
    <source>
        <dbReference type="Proteomes" id="UP001432128"/>
    </source>
</evidence>
<dbReference type="CDD" id="cd05374">
    <property type="entry name" value="17beta-HSD-like_SDR_c"/>
    <property type="match status" value="1"/>
</dbReference>
<dbReference type="PROSITE" id="PS00061">
    <property type="entry name" value="ADH_SHORT"/>
    <property type="match status" value="1"/>
</dbReference>
<evidence type="ECO:0000256" key="2">
    <source>
        <dbReference type="ARBA" id="ARBA00023002"/>
    </source>
</evidence>
<proteinExistence type="inferred from homology"/>
<dbReference type="EMBL" id="CP108021">
    <property type="protein sequence ID" value="WUM19844.1"/>
    <property type="molecule type" value="Genomic_DNA"/>
</dbReference>
<evidence type="ECO:0000259" key="4">
    <source>
        <dbReference type="SMART" id="SM00822"/>
    </source>
</evidence>
<dbReference type="Gene3D" id="3.40.50.720">
    <property type="entry name" value="NAD(P)-binding Rossmann-like Domain"/>
    <property type="match status" value="1"/>
</dbReference>
<dbReference type="PANTHER" id="PTHR44196">
    <property type="entry name" value="DEHYDROGENASE/REDUCTASE SDR FAMILY MEMBER 7B"/>
    <property type="match status" value="1"/>
</dbReference>
<keyword evidence="2" id="KW-0560">Oxidoreductase</keyword>
<dbReference type="PANTHER" id="PTHR44196:SF1">
    <property type="entry name" value="DEHYDROGENASE_REDUCTASE SDR FAMILY MEMBER 7B"/>
    <property type="match status" value="1"/>
</dbReference>